<dbReference type="PANTHER" id="PTHR10151:SF120">
    <property type="entry name" value="BIS(5'-ADENOSYL)-TRIPHOSPHATASE"/>
    <property type="match status" value="1"/>
</dbReference>
<dbReference type="Pfam" id="PF01663">
    <property type="entry name" value="Phosphodiest"/>
    <property type="match status" value="1"/>
</dbReference>
<dbReference type="AlphaFoldDB" id="E4RTP9"/>
<dbReference type="SUPFAM" id="SSF53649">
    <property type="entry name" value="Alkaline phosphatase-like"/>
    <property type="match status" value="1"/>
</dbReference>
<dbReference type="HOGENOM" id="CLU_017594_1_1_10"/>
<dbReference type="KEGG" id="lby:Lbys_2077"/>
<dbReference type="eggNOG" id="COG1524">
    <property type="taxonomic scope" value="Bacteria"/>
</dbReference>
<dbReference type="RefSeq" id="WP_013408819.1">
    <property type="nucleotide sequence ID" value="NC_014655.1"/>
</dbReference>
<evidence type="ECO:0000313" key="3">
    <source>
        <dbReference type="Proteomes" id="UP000007435"/>
    </source>
</evidence>
<dbReference type="InterPro" id="IPR017850">
    <property type="entry name" value="Alkaline_phosphatase_core_sf"/>
</dbReference>
<proteinExistence type="predicted"/>
<dbReference type="InterPro" id="IPR002591">
    <property type="entry name" value="Phosphodiest/P_Trfase"/>
</dbReference>
<reference evidence="2 3" key="2">
    <citation type="journal article" date="2011" name="Stand. Genomic Sci.">
        <title>Complete genome sequence of Leadbetterella byssophila type strain (4M15).</title>
        <authorList>
            <person name="Abt B."/>
            <person name="Teshima H."/>
            <person name="Lucas S."/>
            <person name="Lapidus A."/>
            <person name="Del Rio T.G."/>
            <person name="Nolan M."/>
            <person name="Tice H."/>
            <person name="Cheng J.F."/>
            <person name="Pitluck S."/>
            <person name="Liolios K."/>
            <person name="Pagani I."/>
            <person name="Ivanova N."/>
            <person name="Mavromatis K."/>
            <person name="Pati A."/>
            <person name="Tapia R."/>
            <person name="Han C."/>
            <person name="Goodwin L."/>
            <person name="Chen A."/>
            <person name="Palaniappan K."/>
            <person name="Land M."/>
            <person name="Hauser L."/>
            <person name="Chang Y.J."/>
            <person name="Jeffries C.D."/>
            <person name="Rohde M."/>
            <person name="Goker M."/>
            <person name="Tindall B.J."/>
            <person name="Detter J.C."/>
            <person name="Woyke T."/>
            <person name="Bristow J."/>
            <person name="Eisen J.A."/>
            <person name="Markowitz V."/>
            <person name="Hugenholtz P."/>
            <person name="Klenk H.P."/>
            <person name="Kyrpides N.C."/>
        </authorList>
    </citation>
    <scope>NUCLEOTIDE SEQUENCE [LARGE SCALE GENOMIC DNA]</scope>
    <source>
        <strain evidence="3">DSM 17132 / JCM 16389 / KACC 11308 / NBRC 106382 / 4M15</strain>
    </source>
</reference>
<accession>E4RTP9</accession>
<name>E4RTP9_LEAB4</name>
<organism evidence="2 3">
    <name type="scientific">Leadbetterella byssophila (strain DSM 17132 / JCM 16389 / KACC 11308 / NBRC 106382 / 4M15)</name>
    <dbReference type="NCBI Taxonomy" id="649349"/>
    <lineage>
        <taxon>Bacteria</taxon>
        <taxon>Pseudomonadati</taxon>
        <taxon>Bacteroidota</taxon>
        <taxon>Cytophagia</taxon>
        <taxon>Cytophagales</taxon>
        <taxon>Leadbetterellaceae</taxon>
        <taxon>Leadbetterella</taxon>
    </lineage>
</organism>
<dbReference type="Proteomes" id="UP000007435">
    <property type="component" value="Chromosome"/>
</dbReference>
<sequence>MKKIFTVLFLLWGQLAIAQVDTNRYEVPGRKNIDPDKPYVILISLDGFRPDYIERHGAENLKRLAEKGVFSKGMVPSYPTNTFPNHFSIVTGMYPSNHGLVDNFFYDAKRDQSYSMYTASTVRDSSWYGGLPLWSLAERNGVVSMSLFWVASESRTNGIPPTYYYHYHNEFSNDRKIEIVKEMLSLPDDVRPHLITMYFPEVDSQGHYYGPFSKETKEAVKNVDGAIQKLCEEVDKLGLKNVNYVLVSDHGMAEADVDHLIPIPEMVRNRKYVVMNSFSMARIHVLNKDQIKSTYKALKKEKNPNYKVVLTKRMPKRLHFRTNEDGRLGDIILLPYPPKAFASNPPSPRKYPGIHGYDVKWAPEMHATFMAWGPAFKQNYSIGSFENVHVYPLIADILGLKYDHKIDGKKKVLEKIKAGN</sequence>
<dbReference type="GO" id="GO:0004528">
    <property type="term" value="F:phosphodiesterase I activity"/>
    <property type="evidence" value="ECO:0007669"/>
    <property type="project" value="UniProtKB-EC"/>
</dbReference>
<feature type="signal peptide" evidence="1">
    <location>
        <begin position="1"/>
        <end position="18"/>
    </location>
</feature>
<dbReference type="CDD" id="cd16018">
    <property type="entry name" value="Enpp"/>
    <property type="match status" value="1"/>
</dbReference>
<gene>
    <name evidence="2" type="ordered locus">Lbys_2077</name>
</gene>
<evidence type="ECO:0000313" key="2">
    <source>
        <dbReference type="EMBL" id="ADQ17773.1"/>
    </source>
</evidence>
<dbReference type="EC" id="3.1.4.1" evidence="2"/>
<keyword evidence="2" id="KW-0378">Hydrolase</keyword>
<dbReference type="OrthoDB" id="9779418at2"/>
<evidence type="ECO:0000256" key="1">
    <source>
        <dbReference type="SAM" id="SignalP"/>
    </source>
</evidence>
<reference key="1">
    <citation type="submission" date="2010-11" db="EMBL/GenBank/DDBJ databases">
        <title>The complete genome of Leadbetterella byssophila DSM 17132.</title>
        <authorList>
            <consortium name="US DOE Joint Genome Institute (JGI-PGF)"/>
            <person name="Lucas S."/>
            <person name="Copeland A."/>
            <person name="Lapidus A."/>
            <person name="Glavina del Rio T."/>
            <person name="Dalin E."/>
            <person name="Tice H."/>
            <person name="Bruce D."/>
            <person name="Goodwin L."/>
            <person name="Pitluck S."/>
            <person name="Kyrpides N."/>
            <person name="Mavromatis K."/>
            <person name="Ivanova N."/>
            <person name="Teshima H."/>
            <person name="Brettin T."/>
            <person name="Detter J.C."/>
            <person name="Han C."/>
            <person name="Tapia R."/>
            <person name="Land M."/>
            <person name="Hauser L."/>
            <person name="Markowitz V."/>
            <person name="Cheng J.-F."/>
            <person name="Hugenholtz P."/>
            <person name="Woyke T."/>
            <person name="Wu D."/>
            <person name="Tindall B."/>
            <person name="Pomrenke H.G."/>
            <person name="Brambilla E."/>
            <person name="Klenk H.-P."/>
            <person name="Eisen J.A."/>
        </authorList>
    </citation>
    <scope>NUCLEOTIDE SEQUENCE [LARGE SCALE GENOMIC DNA]</scope>
    <source>
        <strain>DSM 17132</strain>
    </source>
</reference>
<dbReference type="EMBL" id="CP002305">
    <property type="protein sequence ID" value="ADQ17773.1"/>
    <property type="molecule type" value="Genomic_DNA"/>
</dbReference>
<keyword evidence="1" id="KW-0732">Signal</keyword>
<dbReference type="Gene3D" id="3.30.1360.180">
    <property type="match status" value="1"/>
</dbReference>
<dbReference type="Gene3D" id="3.40.720.10">
    <property type="entry name" value="Alkaline Phosphatase, subunit A"/>
    <property type="match status" value="1"/>
</dbReference>
<feature type="chain" id="PRO_5003186920" evidence="1">
    <location>
        <begin position="19"/>
        <end position="420"/>
    </location>
</feature>
<dbReference type="PANTHER" id="PTHR10151">
    <property type="entry name" value="ECTONUCLEOTIDE PYROPHOSPHATASE/PHOSPHODIESTERASE"/>
    <property type="match status" value="1"/>
</dbReference>
<keyword evidence="3" id="KW-1185">Reference proteome</keyword>
<protein>
    <submittedName>
        <fullName evidence="2">Phosphodiesterase I</fullName>
        <ecNumber evidence="2">3.1.4.1</ecNumber>
    </submittedName>
</protein>